<protein>
    <submittedName>
        <fullName evidence="1">Uncharacterized protein</fullName>
    </submittedName>
</protein>
<organism evidence="1 2">
    <name type="scientific">Psittacine adenovirus 1</name>
    <dbReference type="NCBI Taxonomy" id="318592"/>
    <lineage>
        <taxon>Viruses</taxon>
        <taxon>Varidnaviria</taxon>
        <taxon>Bamfordvirae</taxon>
        <taxon>Preplasmiviricota</taxon>
        <taxon>Polisuviricotina</taxon>
        <taxon>Pharingeaviricetes</taxon>
        <taxon>Rowavirales</taxon>
        <taxon>Adenoviridae</taxon>
        <taxon>Aviadenovirus</taxon>
        <taxon>Aviadenovirus senegalense</taxon>
        <taxon>Psittacine aviadenovirus C</taxon>
    </lineage>
</organism>
<name>A0A2Z5E1A5_9ADEN</name>
<dbReference type="GeneID" id="80528080"/>
<dbReference type="RefSeq" id="YP_010790671.1">
    <property type="nucleotide sequence ID" value="NC_075452.1"/>
</dbReference>
<accession>A0A2Z5E1A5</accession>
<reference evidence="1 2" key="1">
    <citation type="submission" date="2018-07" db="EMBL/GenBank/DDBJ databases">
        <title>Complete genome sequence of a Psittacine Adenovirus-1 identified from a Poicephalus senegalus in Italy.</title>
        <authorList>
            <person name="Milani A."/>
            <person name="Zamperin G."/>
            <person name="Fusaro A."/>
            <person name="Monne I."/>
        </authorList>
    </citation>
    <scope>NUCLEOTIDE SEQUENCE [LARGE SCALE GENOMIC DNA]</scope>
    <source>
        <strain evidence="1">18VIR149_ITA_2018</strain>
    </source>
</reference>
<evidence type="ECO:0000313" key="1">
    <source>
        <dbReference type="EMBL" id="AXB73012.1"/>
    </source>
</evidence>
<sequence>MTIFRLVGVTKEALIKAVRAVVLLYFQEDGLANFSVPCVGFWVTAVPVFSCEAPTSSKPTHKSVHGIGGCCLVDLFQRRLVEGKTE</sequence>
<evidence type="ECO:0000313" key="2">
    <source>
        <dbReference type="Proteomes" id="UP000319520"/>
    </source>
</evidence>
<dbReference type="EMBL" id="MH580295">
    <property type="protein sequence ID" value="AXB73012.1"/>
    <property type="molecule type" value="Genomic_DNA"/>
</dbReference>
<dbReference type="Proteomes" id="UP000319520">
    <property type="component" value="Segment"/>
</dbReference>
<keyword evidence="2" id="KW-1185">Reference proteome</keyword>
<dbReference type="KEGG" id="vg:80528080"/>
<proteinExistence type="predicted"/>